<dbReference type="Pfam" id="PF01420">
    <property type="entry name" value="Methylase_S"/>
    <property type="match status" value="1"/>
</dbReference>
<evidence type="ECO:0000256" key="3">
    <source>
        <dbReference type="ARBA" id="ARBA00023125"/>
    </source>
</evidence>
<dbReference type="InterPro" id="IPR044946">
    <property type="entry name" value="Restrct_endonuc_typeI_TRD_sf"/>
</dbReference>
<comment type="similarity">
    <text evidence="1">Belongs to the type-I restriction system S methylase family.</text>
</comment>
<dbReference type="SUPFAM" id="SSF116734">
    <property type="entry name" value="DNA methylase specificity domain"/>
    <property type="match status" value="1"/>
</dbReference>
<feature type="domain" description="Type I restriction modification DNA specificity" evidence="4">
    <location>
        <begin position="2"/>
        <end position="48"/>
    </location>
</feature>
<reference evidence="5 6" key="1">
    <citation type="submission" date="2016-10" db="EMBL/GenBank/DDBJ databases">
        <authorList>
            <person name="de Groot N.N."/>
        </authorList>
    </citation>
    <scope>NUCLEOTIDE SEQUENCE [LARGE SCALE GENOMIC DNA]</scope>
    <source>
        <strain evidence="5 6">Nm1</strain>
    </source>
</reference>
<gene>
    <name evidence="5" type="ORF">SAMN05421881_11244</name>
</gene>
<accession>A0A1H3Q0Y6</accession>
<dbReference type="Proteomes" id="UP000198640">
    <property type="component" value="Unassembled WGS sequence"/>
</dbReference>
<keyword evidence="6" id="KW-1185">Reference proteome</keyword>
<sequence>MPSLNQKTLDRLPVWLPEKDLQVAIASLLSSIDKKIELNNHINAELEAMAKTLYDYWFVQFDFPDANGKPNKTSGGKMVYNPALKREMPEGWDVKKLVDLASVIRRGISPIYTEEGGIPVLEAV</sequence>
<dbReference type="Gene3D" id="1.10.287.1120">
    <property type="entry name" value="Bipartite methylase S protein"/>
    <property type="match status" value="1"/>
</dbReference>
<dbReference type="PANTHER" id="PTHR30408">
    <property type="entry name" value="TYPE-1 RESTRICTION ENZYME ECOKI SPECIFICITY PROTEIN"/>
    <property type="match status" value="1"/>
</dbReference>
<protein>
    <submittedName>
        <fullName evidence="5">Type I restriction enzyme, S subunit</fullName>
    </submittedName>
</protein>
<dbReference type="EMBL" id="FNOY01000124">
    <property type="protein sequence ID" value="SDZ07047.1"/>
    <property type="molecule type" value="Genomic_DNA"/>
</dbReference>
<dbReference type="GO" id="GO:0003677">
    <property type="term" value="F:DNA binding"/>
    <property type="evidence" value="ECO:0007669"/>
    <property type="project" value="UniProtKB-KW"/>
</dbReference>
<dbReference type="InterPro" id="IPR000055">
    <property type="entry name" value="Restrct_endonuc_typeI_TRD"/>
</dbReference>
<keyword evidence="2" id="KW-0680">Restriction system</keyword>
<dbReference type="STRING" id="44576.SAMN05421881_11244"/>
<organism evidence="5 6">
    <name type="scientific">Nitrosomonas halophila</name>
    <dbReference type="NCBI Taxonomy" id="44576"/>
    <lineage>
        <taxon>Bacteria</taxon>
        <taxon>Pseudomonadati</taxon>
        <taxon>Pseudomonadota</taxon>
        <taxon>Betaproteobacteria</taxon>
        <taxon>Nitrosomonadales</taxon>
        <taxon>Nitrosomonadaceae</taxon>
        <taxon>Nitrosomonas</taxon>
    </lineage>
</organism>
<name>A0A1H3Q0Y6_9PROT</name>
<keyword evidence="3" id="KW-0238">DNA-binding</keyword>
<dbReference type="GO" id="GO:0009307">
    <property type="term" value="P:DNA restriction-modification system"/>
    <property type="evidence" value="ECO:0007669"/>
    <property type="project" value="UniProtKB-KW"/>
</dbReference>
<evidence type="ECO:0000259" key="4">
    <source>
        <dbReference type="Pfam" id="PF01420"/>
    </source>
</evidence>
<proteinExistence type="inferred from homology"/>
<dbReference type="PANTHER" id="PTHR30408:SF12">
    <property type="entry name" value="TYPE I RESTRICTION ENZYME MJAVIII SPECIFICITY SUBUNIT"/>
    <property type="match status" value="1"/>
</dbReference>
<dbReference type="AlphaFoldDB" id="A0A1H3Q0Y6"/>
<evidence type="ECO:0000256" key="1">
    <source>
        <dbReference type="ARBA" id="ARBA00010923"/>
    </source>
</evidence>
<dbReference type="InterPro" id="IPR052021">
    <property type="entry name" value="Type-I_RS_S_subunit"/>
</dbReference>
<dbReference type="Gene3D" id="3.90.220.20">
    <property type="entry name" value="DNA methylase specificity domains"/>
    <property type="match status" value="2"/>
</dbReference>
<evidence type="ECO:0000313" key="5">
    <source>
        <dbReference type="EMBL" id="SDZ07047.1"/>
    </source>
</evidence>
<evidence type="ECO:0000256" key="2">
    <source>
        <dbReference type="ARBA" id="ARBA00022747"/>
    </source>
</evidence>
<evidence type="ECO:0000313" key="6">
    <source>
        <dbReference type="Proteomes" id="UP000198640"/>
    </source>
</evidence>